<proteinExistence type="predicted"/>
<gene>
    <name evidence="1" type="ORF">S01H1_05536</name>
</gene>
<dbReference type="EMBL" id="BARS01002880">
    <property type="protein sequence ID" value="GAF74246.1"/>
    <property type="molecule type" value="Genomic_DNA"/>
</dbReference>
<name>X0SGJ3_9ZZZZ</name>
<sequence>MRGLGYAVAYAAVGWVLMGFFTIGRAAEPFPPSHYNMLRRAVDEAVREALSGGDGGGRDIGEVLSERVGSDIFFNWEKAGWSEKVVEPVLLGNLLESRGLTVKRGTGPPEESLLIAAKVDTAGVIIEGTHVLLGSDRQPVTRRAFVSLRVRVEKNGADLW</sequence>
<comment type="caution">
    <text evidence="1">The sequence shown here is derived from an EMBL/GenBank/DDBJ whole genome shotgun (WGS) entry which is preliminary data.</text>
</comment>
<evidence type="ECO:0000313" key="1">
    <source>
        <dbReference type="EMBL" id="GAF74246.1"/>
    </source>
</evidence>
<feature type="non-terminal residue" evidence="1">
    <location>
        <position position="160"/>
    </location>
</feature>
<accession>X0SGJ3</accession>
<dbReference type="AlphaFoldDB" id="X0SGJ3"/>
<organism evidence="1">
    <name type="scientific">marine sediment metagenome</name>
    <dbReference type="NCBI Taxonomy" id="412755"/>
    <lineage>
        <taxon>unclassified sequences</taxon>
        <taxon>metagenomes</taxon>
        <taxon>ecological metagenomes</taxon>
    </lineage>
</organism>
<protein>
    <submittedName>
        <fullName evidence="1">Uncharacterized protein</fullName>
    </submittedName>
</protein>
<reference evidence="1" key="1">
    <citation type="journal article" date="2014" name="Front. Microbiol.">
        <title>High frequency of phylogenetically diverse reductive dehalogenase-homologous genes in deep subseafloor sedimentary metagenomes.</title>
        <authorList>
            <person name="Kawai M."/>
            <person name="Futagami T."/>
            <person name="Toyoda A."/>
            <person name="Takaki Y."/>
            <person name="Nishi S."/>
            <person name="Hori S."/>
            <person name="Arai W."/>
            <person name="Tsubouchi T."/>
            <person name="Morono Y."/>
            <person name="Uchiyama I."/>
            <person name="Ito T."/>
            <person name="Fujiyama A."/>
            <person name="Inagaki F."/>
            <person name="Takami H."/>
        </authorList>
    </citation>
    <scope>NUCLEOTIDE SEQUENCE</scope>
    <source>
        <strain evidence="1">Expedition CK06-06</strain>
    </source>
</reference>